<gene>
    <name evidence="1" type="ORF">OLUC0939_LOCUS5216</name>
</gene>
<accession>A0A7R9T462</accession>
<protein>
    <submittedName>
        <fullName evidence="1">Uncharacterized protein</fullName>
    </submittedName>
</protein>
<evidence type="ECO:0000313" key="1">
    <source>
        <dbReference type="EMBL" id="CAD8224490.1"/>
    </source>
</evidence>
<organism evidence="1">
    <name type="scientific">Ostreococcus sp. 'lucimarinus'</name>
    <dbReference type="NCBI Taxonomy" id="242159"/>
    <lineage>
        <taxon>Eukaryota</taxon>
        <taxon>Viridiplantae</taxon>
        <taxon>Chlorophyta</taxon>
        <taxon>Mamiellophyceae</taxon>
        <taxon>Mamiellales</taxon>
        <taxon>Bathycoccaceae</taxon>
        <taxon>Ostreococcus</taxon>
    </lineage>
</organism>
<dbReference type="EMBL" id="HBDX01006069">
    <property type="protein sequence ID" value="CAD8224490.1"/>
    <property type="molecule type" value="Transcribed_RNA"/>
</dbReference>
<dbReference type="AlphaFoldDB" id="A0A7R9T462"/>
<dbReference type="Gene3D" id="2.40.50.40">
    <property type="match status" value="1"/>
</dbReference>
<sequence>MKSGADPSLEDNSGRSALTLVETLLQNTPATTSLFSKRLAMEAVSSTLRSYMFEEIVPLSIIQKRPVASRDQFLVSWFDGFEPIWVDDVDVADDLINEFNLGIERASASELITIEGSVRAYPDTVLVKWSDHDLLNWRNVGTLGA</sequence>
<name>A0A7R9T462_9CHLO</name>
<proteinExistence type="predicted"/>
<reference evidence="1" key="1">
    <citation type="submission" date="2021-01" db="EMBL/GenBank/DDBJ databases">
        <authorList>
            <person name="Corre E."/>
            <person name="Pelletier E."/>
            <person name="Niang G."/>
            <person name="Scheremetjew M."/>
            <person name="Finn R."/>
            <person name="Kale V."/>
            <person name="Holt S."/>
            <person name="Cochrane G."/>
            <person name="Meng A."/>
            <person name="Brown T."/>
            <person name="Cohen L."/>
        </authorList>
    </citation>
    <scope>NUCLEOTIDE SEQUENCE</scope>
    <source>
        <strain evidence="1">Clade-A-BCC118000</strain>
    </source>
</reference>